<feature type="region of interest" description="Disordered" evidence="1">
    <location>
        <begin position="1"/>
        <end position="75"/>
    </location>
</feature>
<evidence type="ECO:0000256" key="1">
    <source>
        <dbReference type="SAM" id="MobiDB-lite"/>
    </source>
</evidence>
<proteinExistence type="predicted"/>
<organism evidence="2">
    <name type="scientific">Klosneuvirus KNV1</name>
    <dbReference type="NCBI Taxonomy" id="1977640"/>
    <lineage>
        <taxon>Viruses</taxon>
        <taxon>Varidnaviria</taxon>
        <taxon>Bamfordvirae</taxon>
        <taxon>Nucleocytoviricota</taxon>
        <taxon>Megaviricetes</taxon>
        <taxon>Imitervirales</taxon>
        <taxon>Mimiviridae</taxon>
        <taxon>Klosneuvirinae</taxon>
        <taxon>Klosneuvirus</taxon>
    </lineage>
</organism>
<accession>A0A1V0SJY0</accession>
<name>A0A1V0SJY0_9VIRU</name>
<dbReference type="EMBL" id="KY684110">
    <property type="protein sequence ID" value="ARF12013.1"/>
    <property type="molecule type" value="Genomic_DNA"/>
</dbReference>
<reference evidence="2" key="1">
    <citation type="journal article" date="2017" name="Science">
        <title>Giant viruses with an expanded complement of translation system components.</title>
        <authorList>
            <person name="Schulz F."/>
            <person name="Yutin N."/>
            <person name="Ivanova N.N."/>
            <person name="Ortega D.R."/>
            <person name="Lee T.K."/>
            <person name="Vierheilig J."/>
            <person name="Daims H."/>
            <person name="Horn M."/>
            <person name="Wagner M."/>
            <person name="Jensen G.J."/>
            <person name="Kyrpides N.C."/>
            <person name="Koonin E.V."/>
            <person name="Woyke T."/>
        </authorList>
    </citation>
    <scope>NUCLEOTIDE SEQUENCE</scope>
    <source>
        <strain evidence="2">KNV1</strain>
    </source>
</reference>
<feature type="compositionally biased region" description="Basic and acidic residues" evidence="1">
    <location>
        <begin position="36"/>
        <end position="50"/>
    </location>
</feature>
<sequence>MQTAPVKPNNGKMNLAQRQVIEEPSSPSKFRVAPDAPKKEFATKRARDETGPEPVSPFKRQRNCPDAPKKDVPTKSFVSSYVEDPDEWLMDSYIEQNPEHRPITWAPHKKDRREVLSYAD</sequence>
<gene>
    <name evidence="2" type="ORF">Klosneuvirus_3_148</name>
</gene>
<protein>
    <submittedName>
        <fullName evidence="2">Uncharacterized protein</fullName>
    </submittedName>
</protein>
<evidence type="ECO:0000313" key="2">
    <source>
        <dbReference type="EMBL" id="ARF12013.1"/>
    </source>
</evidence>